<name>A0A9W4SH76_9GLOM</name>
<dbReference type="Proteomes" id="UP001153678">
    <property type="component" value="Unassembled WGS sequence"/>
</dbReference>
<feature type="transmembrane region" description="Helical" evidence="5">
    <location>
        <begin position="124"/>
        <end position="149"/>
    </location>
</feature>
<dbReference type="Gene3D" id="1.20.1070.10">
    <property type="entry name" value="Rhodopsin 7-helix transmembrane proteins"/>
    <property type="match status" value="1"/>
</dbReference>
<evidence type="ECO:0000256" key="4">
    <source>
        <dbReference type="ARBA" id="ARBA00023136"/>
    </source>
</evidence>
<feature type="transmembrane region" description="Helical" evidence="5">
    <location>
        <begin position="243"/>
        <end position="259"/>
    </location>
</feature>
<dbReference type="InterPro" id="IPR017452">
    <property type="entry name" value="GPCR_Rhodpsn_7TM"/>
</dbReference>
<keyword evidence="8" id="KW-1185">Reference proteome</keyword>
<dbReference type="PANTHER" id="PTHR23112:SF0">
    <property type="entry name" value="TRANSMEMBRANE PROTEIN 116"/>
    <property type="match status" value="1"/>
</dbReference>
<evidence type="ECO:0000256" key="2">
    <source>
        <dbReference type="ARBA" id="ARBA00022692"/>
    </source>
</evidence>
<organism evidence="7 8">
    <name type="scientific">Funneliformis geosporum</name>
    <dbReference type="NCBI Taxonomy" id="1117311"/>
    <lineage>
        <taxon>Eukaryota</taxon>
        <taxon>Fungi</taxon>
        <taxon>Fungi incertae sedis</taxon>
        <taxon>Mucoromycota</taxon>
        <taxon>Glomeromycotina</taxon>
        <taxon>Glomeromycetes</taxon>
        <taxon>Glomerales</taxon>
        <taxon>Glomeraceae</taxon>
        <taxon>Funneliformis</taxon>
    </lineage>
</organism>
<evidence type="ECO:0000259" key="6">
    <source>
        <dbReference type="PROSITE" id="PS50262"/>
    </source>
</evidence>
<dbReference type="PROSITE" id="PS50262">
    <property type="entry name" value="G_PROTEIN_RECEP_F1_2"/>
    <property type="match status" value="1"/>
</dbReference>
<comment type="subcellular location">
    <subcellularLocation>
        <location evidence="1">Membrane</location>
        <topology evidence="1">Multi-pass membrane protein</topology>
    </subcellularLocation>
</comment>
<evidence type="ECO:0000313" key="7">
    <source>
        <dbReference type="EMBL" id="CAI2169582.1"/>
    </source>
</evidence>
<evidence type="ECO:0000256" key="1">
    <source>
        <dbReference type="ARBA" id="ARBA00004141"/>
    </source>
</evidence>
<feature type="transmembrane region" description="Helical" evidence="5">
    <location>
        <begin position="45"/>
        <end position="69"/>
    </location>
</feature>
<comment type="caution">
    <text evidence="7">The sequence shown here is derived from an EMBL/GenBank/DDBJ whole genome shotgun (WGS) entry which is preliminary data.</text>
</comment>
<dbReference type="PANTHER" id="PTHR23112">
    <property type="entry name" value="G PROTEIN-COUPLED RECEPTOR 157-RELATED"/>
    <property type="match status" value="1"/>
</dbReference>
<feature type="transmembrane region" description="Helical" evidence="5">
    <location>
        <begin position="271"/>
        <end position="290"/>
    </location>
</feature>
<feature type="transmembrane region" description="Helical" evidence="5">
    <location>
        <begin position="203"/>
        <end position="222"/>
    </location>
</feature>
<evidence type="ECO:0000256" key="5">
    <source>
        <dbReference type="SAM" id="Phobius"/>
    </source>
</evidence>
<sequence length="327" mass="38108">MKMYFPNHIRPLSFILIISVERVSSQQQNRTYTKTPDYPYNDKTGFYLLTILSLIFQQLSLLGCLYVFYGTYRRWRDSSGSLPMALKIPFYFAVTDFLLYTMNFPNILFLLMFRHAWPDPVCPIIGFMTSFYAALNMILHLMISIMTYVRLCHNENFSSGVYDWKLLLIVISTSMLFALVPTYSYGVDIWWCSISRERDSKVAYLAIIVTFGVVLINAFCYISVKRQIHGIEHSLHRKCVKKFVTYVSIFVLQWFFSFPNHITRLIADRSVWTFVLYVVSMNFGGILNGFQYHMSEGWPVKNQDDQQPIMRVAPPSSLTSVISHSTT</sequence>
<dbReference type="EMBL" id="CAMKVN010000599">
    <property type="protein sequence ID" value="CAI2169582.1"/>
    <property type="molecule type" value="Genomic_DNA"/>
</dbReference>
<dbReference type="GO" id="GO:0005886">
    <property type="term" value="C:plasma membrane"/>
    <property type="evidence" value="ECO:0007669"/>
    <property type="project" value="TreeGrafter"/>
</dbReference>
<gene>
    <name evidence="7" type="ORF">FWILDA_LOCUS4150</name>
</gene>
<evidence type="ECO:0000256" key="3">
    <source>
        <dbReference type="ARBA" id="ARBA00022989"/>
    </source>
</evidence>
<dbReference type="GO" id="GO:0004930">
    <property type="term" value="F:G protein-coupled receptor activity"/>
    <property type="evidence" value="ECO:0007669"/>
    <property type="project" value="TreeGrafter"/>
</dbReference>
<accession>A0A9W4SH76</accession>
<feature type="transmembrane region" description="Helical" evidence="5">
    <location>
        <begin position="90"/>
        <end position="112"/>
    </location>
</feature>
<feature type="transmembrane region" description="Helical" evidence="5">
    <location>
        <begin position="161"/>
        <end position="183"/>
    </location>
</feature>
<feature type="domain" description="G-protein coupled receptors family 1 profile" evidence="6">
    <location>
        <begin position="63"/>
        <end position="255"/>
    </location>
</feature>
<dbReference type="SUPFAM" id="SSF81321">
    <property type="entry name" value="Family A G protein-coupled receptor-like"/>
    <property type="match status" value="1"/>
</dbReference>
<proteinExistence type="predicted"/>
<protein>
    <submittedName>
        <fullName evidence="7">10428_t:CDS:1</fullName>
    </submittedName>
</protein>
<dbReference type="AlphaFoldDB" id="A0A9W4SH76"/>
<keyword evidence="2 5" id="KW-0812">Transmembrane</keyword>
<evidence type="ECO:0000313" key="8">
    <source>
        <dbReference type="Proteomes" id="UP001153678"/>
    </source>
</evidence>
<keyword evidence="3 5" id="KW-1133">Transmembrane helix</keyword>
<reference evidence="7" key="1">
    <citation type="submission" date="2022-08" db="EMBL/GenBank/DDBJ databases">
        <authorList>
            <person name="Kallberg Y."/>
            <person name="Tangrot J."/>
            <person name="Rosling A."/>
        </authorList>
    </citation>
    <scope>NUCLEOTIDE SEQUENCE</scope>
    <source>
        <strain evidence="7">Wild A</strain>
    </source>
</reference>
<dbReference type="GO" id="GO:0007189">
    <property type="term" value="P:adenylate cyclase-activating G protein-coupled receptor signaling pathway"/>
    <property type="evidence" value="ECO:0007669"/>
    <property type="project" value="TreeGrafter"/>
</dbReference>
<dbReference type="OrthoDB" id="2344493at2759"/>
<keyword evidence="4 5" id="KW-0472">Membrane</keyword>